<sequence>MKMTPNIKMEAIQKCVISRFFHEKGETLKSPKLPFLNCTFYCFHLETK</sequence>
<name>A0A6C0HXV4_9ZZZZ</name>
<proteinExistence type="predicted"/>
<reference evidence="1" key="1">
    <citation type="journal article" date="2020" name="Nature">
        <title>Giant virus diversity and host interactions through global metagenomics.</title>
        <authorList>
            <person name="Schulz F."/>
            <person name="Roux S."/>
            <person name="Paez-Espino D."/>
            <person name="Jungbluth S."/>
            <person name="Walsh D.A."/>
            <person name="Denef V.J."/>
            <person name="McMahon K.D."/>
            <person name="Konstantinidis K.T."/>
            <person name="Eloe-Fadrosh E.A."/>
            <person name="Kyrpides N.C."/>
            <person name="Woyke T."/>
        </authorList>
    </citation>
    <scope>NUCLEOTIDE SEQUENCE</scope>
    <source>
        <strain evidence="1">GVMAG-M-3300023184-17</strain>
    </source>
</reference>
<dbReference type="EMBL" id="MN740041">
    <property type="protein sequence ID" value="QHT85349.1"/>
    <property type="molecule type" value="Genomic_DNA"/>
</dbReference>
<dbReference type="AlphaFoldDB" id="A0A6C0HXV4"/>
<organism evidence="1">
    <name type="scientific">viral metagenome</name>
    <dbReference type="NCBI Taxonomy" id="1070528"/>
    <lineage>
        <taxon>unclassified sequences</taxon>
        <taxon>metagenomes</taxon>
        <taxon>organismal metagenomes</taxon>
    </lineage>
</organism>
<evidence type="ECO:0000313" key="1">
    <source>
        <dbReference type="EMBL" id="QHT85349.1"/>
    </source>
</evidence>
<protein>
    <submittedName>
        <fullName evidence="1">Uncharacterized protein</fullName>
    </submittedName>
</protein>
<accession>A0A6C0HXV4</accession>